<organism evidence="3 4">
    <name type="scientific">Prauserella flavalba</name>
    <dbReference type="NCBI Taxonomy" id="1477506"/>
    <lineage>
        <taxon>Bacteria</taxon>
        <taxon>Bacillati</taxon>
        <taxon>Actinomycetota</taxon>
        <taxon>Actinomycetes</taxon>
        <taxon>Pseudonocardiales</taxon>
        <taxon>Pseudonocardiaceae</taxon>
        <taxon>Prauserella</taxon>
    </lineage>
</organism>
<keyword evidence="4" id="KW-1185">Reference proteome</keyword>
<gene>
    <name evidence="3" type="ORF">BA062_22625</name>
</gene>
<dbReference type="Gene3D" id="3.40.50.720">
    <property type="entry name" value="NAD(P)-binding Rossmann-like Domain"/>
    <property type="match status" value="1"/>
</dbReference>
<dbReference type="OrthoDB" id="3661842at2"/>
<dbReference type="EMBL" id="MASU01000009">
    <property type="protein sequence ID" value="PXY28654.1"/>
    <property type="molecule type" value="Genomic_DNA"/>
</dbReference>
<comment type="caution">
    <text evidence="3">The sequence shown here is derived from an EMBL/GenBank/DDBJ whole genome shotgun (WGS) entry which is preliminary data.</text>
</comment>
<name>A0A318LUI5_9PSEU</name>
<accession>A0A318LUI5</accession>
<dbReference type="SUPFAM" id="SSF51735">
    <property type="entry name" value="NAD(P)-binding Rossmann-fold domains"/>
    <property type="match status" value="1"/>
</dbReference>
<dbReference type="PANTHER" id="PTHR43000">
    <property type="entry name" value="DTDP-D-GLUCOSE 4,6-DEHYDRATASE-RELATED"/>
    <property type="match status" value="1"/>
</dbReference>
<evidence type="ECO:0000259" key="2">
    <source>
        <dbReference type="Pfam" id="PF01370"/>
    </source>
</evidence>
<sequence>MTVLVTGVAGRVGSLLADELTRAGYDVRGMVRPGGRAPDDALARKVELVEASLGDTAAIEKALRGVDTVVHLAAQIVIGDSPVDEYYDTNVLGTLRLLEATAGQASPVRRFVYASTDNTYGPARPAANPITEKHPQVPGDYYGTSKLLGETLVRNYQRLYGLPFTILRYGSVVAPHETVGLFRLEWVRAFLTGHVVAGKRSNLCGLLSPGDDPVGALDEATGQRDDNPAVVLTGPDREPWAIHLTDVRDVVAGTLLAMEHPGAAGEAFNIGGPGTTTFTAAAEVLNRHFGTGTVVARLPVKLAFELSTDKARRVLGYAPKWDFDGMLTTALSESPARSVPASG</sequence>
<dbReference type="Proteomes" id="UP000247892">
    <property type="component" value="Unassembled WGS sequence"/>
</dbReference>
<dbReference type="InterPro" id="IPR001509">
    <property type="entry name" value="Epimerase_deHydtase"/>
</dbReference>
<comment type="similarity">
    <text evidence="1">Belongs to the NAD(P)-dependent epimerase/dehydratase family.</text>
</comment>
<dbReference type="AlphaFoldDB" id="A0A318LUI5"/>
<proteinExistence type="inferred from homology"/>
<evidence type="ECO:0000313" key="3">
    <source>
        <dbReference type="EMBL" id="PXY28654.1"/>
    </source>
</evidence>
<dbReference type="InterPro" id="IPR036291">
    <property type="entry name" value="NAD(P)-bd_dom_sf"/>
</dbReference>
<evidence type="ECO:0000313" key="4">
    <source>
        <dbReference type="Proteomes" id="UP000247892"/>
    </source>
</evidence>
<dbReference type="RefSeq" id="WP_110340030.1">
    <property type="nucleotide sequence ID" value="NZ_MASU01000009.1"/>
</dbReference>
<reference evidence="3 4" key="1">
    <citation type="submission" date="2016-07" db="EMBL/GenBank/DDBJ databases">
        <title>Draft genome sequence of Prauserella sp. YIM 121212, isolated from alkaline soil.</title>
        <authorList>
            <person name="Ruckert C."/>
            <person name="Albersmeier A."/>
            <person name="Jiang C.-L."/>
            <person name="Jiang Y."/>
            <person name="Kalinowski J."/>
            <person name="Schneider O."/>
            <person name="Winkler A."/>
            <person name="Zotchev S.B."/>
        </authorList>
    </citation>
    <scope>NUCLEOTIDE SEQUENCE [LARGE SCALE GENOMIC DNA]</scope>
    <source>
        <strain evidence="3 4">YIM 121212</strain>
    </source>
</reference>
<protein>
    <recommendedName>
        <fullName evidence="2">NAD-dependent epimerase/dehydratase domain-containing protein</fullName>
    </recommendedName>
</protein>
<evidence type="ECO:0000256" key="1">
    <source>
        <dbReference type="ARBA" id="ARBA00007637"/>
    </source>
</evidence>
<dbReference type="Pfam" id="PF01370">
    <property type="entry name" value="Epimerase"/>
    <property type="match status" value="1"/>
</dbReference>
<feature type="domain" description="NAD-dependent epimerase/dehydratase" evidence="2">
    <location>
        <begin position="3"/>
        <end position="271"/>
    </location>
</feature>